<evidence type="ECO:0000313" key="6">
    <source>
        <dbReference type="Proteomes" id="UP000027616"/>
    </source>
</evidence>
<dbReference type="KEGG" id="rbc:BN938_0548"/>
<keyword evidence="6" id="KW-1185">Reference proteome</keyword>
<feature type="coiled-coil region" evidence="1">
    <location>
        <begin position="185"/>
        <end position="219"/>
    </location>
</feature>
<feature type="transmembrane region" description="Helical" evidence="3">
    <location>
        <begin position="32"/>
        <end position="50"/>
    </location>
</feature>
<feature type="region of interest" description="Disordered" evidence="2">
    <location>
        <begin position="1"/>
        <end position="25"/>
    </location>
</feature>
<evidence type="ECO:0000313" key="5">
    <source>
        <dbReference type="EMBL" id="CDN30653.1"/>
    </source>
</evidence>
<dbReference type="InterPro" id="IPR055407">
    <property type="entry name" value="TraM_C"/>
</dbReference>
<feature type="compositionally biased region" description="Basic and acidic residues" evidence="2">
    <location>
        <begin position="163"/>
        <end position="178"/>
    </location>
</feature>
<feature type="region of interest" description="Disordered" evidence="2">
    <location>
        <begin position="56"/>
        <end position="140"/>
    </location>
</feature>
<sequence>MDENKIETKAHSEPDKPRKELTEAERQKRKKLFIYPLMVAMFVGAMWLIFAPSDEDKAKEQEQAGYNTEVPSPTNKQMVGDKQAAYEQDLMDRKQEERRSQMQDLASMFGSDDEYEEDYSEPYTEPQRSYGSGGGSSRPRETIYASANAYQDINRTLGNFYETPKEDPENSKEREQSSHRLGLPNDAEFMQKEEMRLKLEELNARLEQAESPRNAMDEQLALMEKSYELAAKYLPSGQSGATPPTQPTVSITETAKPVEAYKNGKAQMTPIGQVQQRIVSGLTQPVSDSEFIADYSQERNMGFHTAVGTEGKSEKNTIKACIHDNQTITDGQAVRMRLLEPMRAGETIVPRNALVTGMAKIQGERLGISITSLEYEGLIIPVTLTVIDSDGQELRS</sequence>
<protein>
    <submittedName>
        <fullName evidence="5">Conjugative transposon protein TraM</fullName>
    </submittedName>
</protein>
<keyword evidence="1" id="KW-0175">Coiled coil</keyword>
<proteinExistence type="predicted"/>
<feature type="domain" description="Conjugative transposon TraM C-terminal" evidence="4">
    <location>
        <begin position="318"/>
        <end position="393"/>
    </location>
</feature>
<evidence type="ECO:0000256" key="2">
    <source>
        <dbReference type="SAM" id="MobiDB-lite"/>
    </source>
</evidence>
<keyword evidence="3" id="KW-1133">Transmembrane helix</keyword>
<dbReference type="Proteomes" id="UP000027616">
    <property type="component" value="Chromosome I"/>
</dbReference>
<organism evidence="5 6">
    <name type="scientific">Mucinivorans hirudinis</name>
    <dbReference type="NCBI Taxonomy" id="1433126"/>
    <lineage>
        <taxon>Bacteria</taxon>
        <taxon>Pseudomonadati</taxon>
        <taxon>Bacteroidota</taxon>
        <taxon>Bacteroidia</taxon>
        <taxon>Bacteroidales</taxon>
        <taxon>Rikenellaceae</taxon>
        <taxon>Mucinivorans</taxon>
    </lineage>
</organism>
<feature type="compositionally biased region" description="Basic and acidic residues" evidence="2">
    <location>
        <begin position="90"/>
        <end position="101"/>
    </location>
</feature>
<dbReference type="eggNOG" id="ENOG502Z7X2">
    <property type="taxonomic scope" value="Bacteria"/>
</dbReference>
<feature type="compositionally biased region" description="Polar residues" evidence="2">
    <location>
        <begin position="64"/>
        <end position="77"/>
    </location>
</feature>
<dbReference type="OrthoDB" id="1311366at2"/>
<evidence type="ECO:0000256" key="1">
    <source>
        <dbReference type="SAM" id="Coils"/>
    </source>
</evidence>
<feature type="compositionally biased region" description="Acidic residues" evidence="2">
    <location>
        <begin position="111"/>
        <end position="120"/>
    </location>
</feature>
<evidence type="ECO:0000256" key="3">
    <source>
        <dbReference type="SAM" id="Phobius"/>
    </source>
</evidence>
<reference evidence="5 6" key="1">
    <citation type="journal article" date="2015" name="Genome Announc.">
        <title>Complete Genome Sequence of the Novel Leech Symbiont Mucinivorans hirudinis M3T.</title>
        <authorList>
            <person name="Nelson M.C."/>
            <person name="Bomar L."/>
            <person name="Graf J."/>
        </authorList>
    </citation>
    <scope>NUCLEOTIDE SEQUENCE [LARGE SCALE GENOMIC DNA]</scope>
    <source>
        <strain evidence="6">M3</strain>
    </source>
</reference>
<keyword evidence="3" id="KW-0812">Transmembrane</keyword>
<feature type="compositionally biased region" description="Low complexity" evidence="2">
    <location>
        <begin position="121"/>
        <end position="130"/>
    </location>
</feature>
<dbReference type="HOGENOM" id="CLU_037847_1_0_10"/>
<keyword evidence="3" id="KW-0472">Membrane</keyword>
<name>A0A060RA24_9BACT</name>
<accession>A0A060RA24</accession>
<dbReference type="STRING" id="1433126.BN938_0548"/>
<gene>
    <name evidence="5" type="ORF">BN938_0548</name>
</gene>
<dbReference type="InterPro" id="IPR022187">
    <property type="entry name" value="Conjug_transposon_TraM"/>
</dbReference>
<dbReference type="PATRIC" id="fig|1433126.3.peg.546"/>
<dbReference type="AlphaFoldDB" id="A0A060RA24"/>
<dbReference type="EMBL" id="HG934468">
    <property type="protein sequence ID" value="CDN30653.1"/>
    <property type="molecule type" value="Genomic_DNA"/>
</dbReference>
<feature type="region of interest" description="Disordered" evidence="2">
    <location>
        <begin position="159"/>
        <end position="180"/>
    </location>
</feature>
<dbReference type="NCBIfam" id="TIGR03779">
    <property type="entry name" value="Bac_Flav_CT_M"/>
    <property type="match status" value="1"/>
</dbReference>
<dbReference type="Pfam" id="PF12508">
    <property type="entry name" value="Transposon_TraM"/>
    <property type="match status" value="1"/>
</dbReference>
<evidence type="ECO:0000259" key="4">
    <source>
        <dbReference type="Pfam" id="PF12508"/>
    </source>
</evidence>